<evidence type="ECO:0000313" key="8">
    <source>
        <dbReference type="EMBL" id="QDV06837.1"/>
    </source>
</evidence>
<dbReference type="GO" id="GO:0016020">
    <property type="term" value="C:membrane"/>
    <property type="evidence" value="ECO:0007669"/>
    <property type="project" value="UniProtKB-SubCell"/>
</dbReference>
<dbReference type="PANTHER" id="PTHR21716">
    <property type="entry name" value="TRANSMEMBRANE PROTEIN"/>
    <property type="match status" value="1"/>
</dbReference>
<evidence type="ECO:0000256" key="3">
    <source>
        <dbReference type="ARBA" id="ARBA00022692"/>
    </source>
</evidence>
<feature type="transmembrane region" description="Helical" evidence="7">
    <location>
        <begin position="61"/>
        <end position="83"/>
    </location>
</feature>
<evidence type="ECO:0000313" key="9">
    <source>
        <dbReference type="Proteomes" id="UP000320390"/>
    </source>
</evidence>
<feature type="region of interest" description="Disordered" evidence="6">
    <location>
        <begin position="477"/>
        <end position="497"/>
    </location>
</feature>
<name>A0A518ERW9_9BACT</name>
<dbReference type="EMBL" id="CP036434">
    <property type="protein sequence ID" value="QDV06837.1"/>
    <property type="molecule type" value="Genomic_DNA"/>
</dbReference>
<feature type="transmembrane region" description="Helical" evidence="7">
    <location>
        <begin position="34"/>
        <end position="49"/>
    </location>
</feature>
<keyword evidence="5 7" id="KW-0472">Membrane</keyword>
<gene>
    <name evidence="8" type="ORF">Poly30_23530</name>
</gene>
<feature type="transmembrane region" description="Helical" evidence="7">
    <location>
        <begin position="358"/>
        <end position="381"/>
    </location>
</feature>
<feature type="transmembrane region" description="Helical" evidence="7">
    <location>
        <begin position="12"/>
        <end position="28"/>
    </location>
</feature>
<feature type="transmembrane region" description="Helical" evidence="7">
    <location>
        <begin position="331"/>
        <end position="352"/>
    </location>
</feature>
<organism evidence="8 9">
    <name type="scientific">Saltatorellus ferox</name>
    <dbReference type="NCBI Taxonomy" id="2528018"/>
    <lineage>
        <taxon>Bacteria</taxon>
        <taxon>Pseudomonadati</taxon>
        <taxon>Planctomycetota</taxon>
        <taxon>Planctomycetia</taxon>
        <taxon>Planctomycetia incertae sedis</taxon>
        <taxon>Saltatorellus</taxon>
    </lineage>
</organism>
<comment type="similarity">
    <text evidence="2">Belongs to the autoinducer-2 exporter (AI-2E) (TC 2.A.86) family.</text>
</comment>
<evidence type="ECO:0000256" key="6">
    <source>
        <dbReference type="SAM" id="MobiDB-lite"/>
    </source>
</evidence>
<feature type="transmembrane region" description="Helical" evidence="7">
    <location>
        <begin position="393"/>
        <end position="416"/>
    </location>
</feature>
<proteinExistence type="inferred from homology"/>
<feature type="region of interest" description="Disordered" evidence="6">
    <location>
        <begin position="136"/>
        <end position="226"/>
    </location>
</feature>
<keyword evidence="4 7" id="KW-1133">Transmembrane helix</keyword>
<keyword evidence="3 7" id="KW-0812">Transmembrane</keyword>
<dbReference type="OrthoDB" id="282880at2"/>
<evidence type="ECO:0000256" key="2">
    <source>
        <dbReference type="ARBA" id="ARBA00009773"/>
    </source>
</evidence>
<dbReference type="Proteomes" id="UP000320390">
    <property type="component" value="Chromosome"/>
</dbReference>
<feature type="transmembrane region" description="Helical" evidence="7">
    <location>
        <begin position="268"/>
        <end position="291"/>
    </location>
</feature>
<evidence type="ECO:0000256" key="4">
    <source>
        <dbReference type="ARBA" id="ARBA00022989"/>
    </source>
</evidence>
<dbReference type="AlphaFoldDB" id="A0A518ERW9"/>
<evidence type="ECO:0000256" key="1">
    <source>
        <dbReference type="ARBA" id="ARBA00004141"/>
    </source>
</evidence>
<dbReference type="PANTHER" id="PTHR21716:SF64">
    <property type="entry name" value="AI-2 TRANSPORT PROTEIN TQSA"/>
    <property type="match status" value="1"/>
</dbReference>
<dbReference type="GO" id="GO:0055085">
    <property type="term" value="P:transmembrane transport"/>
    <property type="evidence" value="ECO:0007669"/>
    <property type="project" value="TreeGrafter"/>
</dbReference>
<sequence length="497" mass="52746">MLERLSKTHRNIALIAIGLLLAWFAWTVRSVLNPLILGYLLAYILRPLVQKLQDRGMGRRPAVNIIFVVFGLLLLTVGGAVFIQARQFVENQIVNVQGDEDLFTRAQKNIDGLLGRAGSWMDATFRSGAADALLPTEEPASTGESDDGAPRESDGDATAAESDGASDSGQVSEGDAENGAGSAEGQSDDRGPAEAAEGAAEGQAADGQAADGQAADGRAADGRAADGRAADEELTLASLLKAWTSSLTNGDSSGLGRAQVVLKYVQRFFGGLMSFFGFLMLLPVYTYFLLFELERIHEFVRMHVPKRERERVTRIGRQVGSVIANFFRGRLLICLLKGLVLAIGLTILQIPYGFLLGMVSGFLSLVPFVGPMIGFVMTFLISLQGADTEGSGIWVTLAILGGIFMLAEVLEGYVFIPKILGDSLGLHPVVILLSVFVGGAALGFFGMLIAIPLAAALIILFRELVMPALNEFAEEDSHVDGPYGGPPEGGGSVPVEA</sequence>
<evidence type="ECO:0000256" key="5">
    <source>
        <dbReference type="ARBA" id="ARBA00023136"/>
    </source>
</evidence>
<feature type="transmembrane region" description="Helical" evidence="7">
    <location>
        <begin position="428"/>
        <end position="461"/>
    </location>
</feature>
<comment type="subcellular location">
    <subcellularLocation>
        <location evidence="1">Membrane</location>
        <topology evidence="1">Multi-pass membrane protein</topology>
    </subcellularLocation>
</comment>
<dbReference type="InterPro" id="IPR002549">
    <property type="entry name" value="AI-2E-like"/>
</dbReference>
<accession>A0A518ERW9</accession>
<evidence type="ECO:0000256" key="7">
    <source>
        <dbReference type="SAM" id="Phobius"/>
    </source>
</evidence>
<keyword evidence="9" id="KW-1185">Reference proteome</keyword>
<reference evidence="8 9" key="1">
    <citation type="submission" date="2019-02" db="EMBL/GenBank/DDBJ databases">
        <title>Deep-cultivation of Planctomycetes and their phenomic and genomic characterization uncovers novel biology.</title>
        <authorList>
            <person name="Wiegand S."/>
            <person name="Jogler M."/>
            <person name="Boedeker C."/>
            <person name="Pinto D."/>
            <person name="Vollmers J."/>
            <person name="Rivas-Marin E."/>
            <person name="Kohn T."/>
            <person name="Peeters S.H."/>
            <person name="Heuer A."/>
            <person name="Rast P."/>
            <person name="Oberbeckmann S."/>
            <person name="Bunk B."/>
            <person name="Jeske O."/>
            <person name="Meyerdierks A."/>
            <person name="Storesund J.E."/>
            <person name="Kallscheuer N."/>
            <person name="Luecker S."/>
            <person name="Lage O.M."/>
            <person name="Pohl T."/>
            <person name="Merkel B.J."/>
            <person name="Hornburger P."/>
            <person name="Mueller R.-W."/>
            <person name="Bruemmer F."/>
            <person name="Labrenz M."/>
            <person name="Spormann A.M."/>
            <person name="Op den Camp H."/>
            <person name="Overmann J."/>
            <person name="Amann R."/>
            <person name="Jetten M.S.M."/>
            <person name="Mascher T."/>
            <person name="Medema M.H."/>
            <person name="Devos D.P."/>
            <person name="Kaster A.-K."/>
            <person name="Ovreas L."/>
            <person name="Rohde M."/>
            <person name="Galperin M.Y."/>
            <person name="Jogler C."/>
        </authorList>
    </citation>
    <scope>NUCLEOTIDE SEQUENCE [LARGE SCALE GENOMIC DNA]</scope>
    <source>
        <strain evidence="8 9">Poly30</strain>
    </source>
</reference>
<dbReference type="Pfam" id="PF01594">
    <property type="entry name" value="AI-2E_transport"/>
    <property type="match status" value="2"/>
</dbReference>
<dbReference type="RefSeq" id="WP_145197355.1">
    <property type="nucleotide sequence ID" value="NZ_CP036434.1"/>
</dbReference>
<feature type="compositionally biased region" description="Gly residues" evidence="6">
    <location>
        <begin position="482"/>
        <end position="497"/>
    </location>
</feature>
<protein>
    <submittedName>
        <fullName evidence="8">Pheromone autoinducer 2 transporter</fullName>
    </submittedName>
</protein>
<feature type="compositionally biased region" description="Low complexity" evidence="6">
    <location>
        <begin position="193"/>
        <end position="217"/>
    </location>
</feature>